<evidence type="ECO:0000313" key="1">
    <source>
        <dbReference type="EMBL" id="MCI58036.1"/>
    </source>
</evidence>
<evidence type="ECO:0000313" key="2">
    <source>
        <dbReference type="Proteomes" id="UP000265520"/>
    </source>
</evidence>
<accession>A0A392TD24</accession>
<dbReference type="Proteomes" id="UP000265520">
    <property type="component" value="Unassembled WGS sequence"/>
</dbReference>
<proteinExistence type="predicted"/>
<dbReference type="EMBL" id="LXQA010539143">
    <property type="protein sequence ID" value="MCI58036.1"/>
    <property type="molecule type" value="Genomic_DNA"/>
</dbReference>
<name>A0A392TD24_9FABA</name>
<organism evidence="1 2">
    <name type="scientific">Trifolium medium</name>
    <dbReference type="NCBI Taxonomy" id="97028"/>
    <lineage>
        <taxon>Eukaryota</taxon>
        <taxon>Viridiplantae</taxon>
        <taxon>Streptophyta</taxon>
        <taxon>Embryophyta</taxon>
        <taxon>Tracheophyta</taxon>
        <taxon>Spermatophyta</taxon>
        <taxon>Magnoliopsida</taxon>
        <taxon>eudicotyledons</taxon>
        <taxon>Gunneridae</taxon>
        <taxon>Pentapetalae</taxon>
        <taxon>rosids</taxon>
        <taxon>fabids</taxon>
        <taxon>Fabales</taxon>
        <taxon>Fabaceae</taxon>
        <taxon>Papilionoideae</taxon>
        <taxon>50 kb inversion clade</taxon>
        <taxon>NPAAA clade</taxon>
        <taxon>Hologalegina</taxon>
        <taxon>IRL clade</taxon>
        <taxon>Trifolieae</taxon>
        <taxon>Trifolium</taxon>
    </lineage>
</organism>
<comment type="caution">
    <text evidence="1">The sequence shown here is derived from an EMBL/GenBank/DDBJ whole genome shotgun (WGS) entry which is preliminary data.</text>
</comment>
<reference evidence="1 2" key="1">
    <citation type="journal article" date="2018" name="Front. Plant Sci.">
        <title>Red Clover (Trifolium pratense) and Zigzag Clover (T. medium) - A Picture of Genomic Similarities and Differences.</title>
        <authorList>
            <person name="Dluhosova J."/>
            <person name="Istvanek J."/>
            <person name="Nedelnik J."/>
            <person name="Repkova J."/>
        </authorList>
    </citation>
    <scope>NUCLEOTIDE SEQUENCE [LARGE SCALE GENOMIC DNA]</scope>
    <source>
        <strain evidence="2">cv. 10/8</strain>
        <tissue evidence="1">Leaf</tissue>
    </source>
</reference>
<protein>
    <submittedName>
        <fullName evidence="1">Uncharacterized protein</fullName>
    </submittedName>
</protein>
<keyword evidence="2" id="KW-1185">Reference proteome</keyword>
<sequence>MAEIANVASDAVTMRTCISKSHSHHNCSAMQLRRLPLQQYCSRNCGCELQLYSVKMNL</sequence>
<dbReference type="AlphaFoldDB" id="A0A392TD24"/>
<feature type="non-terminal residue" evidence="1">
    <location>
        <position position="58"/>
    </location>
</feature>